<dbReference type="Pfam" id="PF01909">
    <property type="entry name" value="NTP_transf_2"/>
    <property type="match status" value="1"/>
</dbReference>
<comment type="catalytic activity">
    <reaction evidence="11">
        <text>O-(5'-adenylyl)-L-tyrosyl-[protein] + ATP = O-[5'-(adenylyl-(5'-&gt;3')-adenylyl)]-L-tyrosyl-[protein] + diphosphate</text>
        <dbReference type="Rhea" id="RHEA:66528"/>
        <dbReference type="Rhea" id="RHEA-COMP:13846"/>
        <dbReference type="Rhea" id="RHEA-COMP:17046"/>
        <dbReference type="ChEBI" id="CHEBI:30616"/>
        <dbReference type="ChEBI" id="CHEBI:33019"/>
        <dbReference type="ChEBI" id="CHEBI:83624"/>
        <dbReference type="ChEBI" id="CHEBI:167160"/>
    </reaction>
</comment>
<comment type="cofactor">
    <cofactor evidence="1">
        <name>Mg(2+)</name>
        <dbReference type="ChEBI" id="CHEBI:18420"/>
    </cofactor>
</comment>
<dbReference type="InterPro" id="IPR011991">
    <property type="entry name" value="ArsR-like_HTH"/>
</dbReference>
<accession>F2KSD3</accession>
<reference evidence="14 15" key="1">
    <citation type="submission" date="2011-03" db="EMBL/GenBank/DDBJ databases">
        <title>The complete genome of Archaeoglobus veneficus SNP6.</title>
        <authorList>
            <consortium name="US DOE Joint Genome Institute (JGI-PGF)"/>
            <person name="Lucas S."/>
            <person name="Copeland A."/>
            <person name="Lapidus A."/>
            <person name="Bruce D."/>
            <person name="Goodwin L."/>
            <person name="Pitluck S."/>
            <person name="Kyrpides N."/>
            <person name="Mavromatis K."/>
            <person name="Pagani I."/>
            <person name="Ivanova N."/>
            <person name="Mikhailova N."/>
            <person name="Lu M."/>
            <person name="Detter J.C."/>
            <person name="Tapia R."/>
            <person name="Han C."/>
            <person name="Land M."/>
            <person name="Hauser L."/>
            <person name="Markowitz V."/>
            <person name="Cheng J.-F."/>
            <person name="Hugenholtz P."/>
            <person name="Woyke T."/>
            <person name="Wu D."/>
            <person name="Spring S."/>
            <person name="Brambilla E."/>
            <person name="Klenk H.-P."/>
            <person name="Eisen J.A."/>
        </authorList>
    </citation>
    <scope>NUCLEOTIDE SEQUENCE [LARGE SCALE GENOMIC DNA]</scope>
    <source>
        <strain>SNP6</strain>
    </source>
</reference>
<dbReference type="InterPro" id="IPR002934">
    <property type="entry name" value="Polymerase_NTP_transf_dom"/>
</dbReference>
<keyword evidence="15" id="KW-1185">Reference proteome</keyword>
<gene>
    <name evidence="14" type="ordered locus">Arcve_0888</name>
</gene>
<evidence type="ECO:0000256" key="8">
    <source>
        <dbReference type="ARBA" id="ARBA00022842"/>
    </source>
</evidence>
<feature type="domain" description="HTH arsR-type" evidence="13">
    <location>
        <begin position="1"/>
        <end position="87"/>
    </location>
</feature>
<dbReference type="STRING" id="693661.Arcve_0888"/>
<dbReference type="PROSITE" id="PS50987">
    <property type="entry name" value="HTH_ARSR_2"/>
    <property type="match status" value="1"/>
</dbReference>
<dbReference type="Pfam" id="PF01022">
    <property type="entry name" value="HTH_5"/>
    <property type="match status" value="1"/>
</dbReference>
<dbReference type="CDD" id="cd05403">
    <property type="entry name" value="NT_KNTase_like"/>
    <property type="match status" value="1"/>
</dbReference>
<dbReference type="PANTHER" id="PTHR33571:SF14">
    <property type="entry name" value="PROTEIN ADENYLYLTRANSFERASE MJ0435-RELATED"/>
    <property type="match status" value="1"/>
</dbReference>
<evidence type="ECO:0000313" key="15">
    <source>
        <dbReference type="Proteomes" id="UP000008136"/>
    </source>
</evidence>
<evidence type="ECO:0000256" key="4">
    <source>
        <dbReference type="ARBA" id="ARBA00022695"/>
    </source>
</evidence>
<keyword evidence="3" id="KW-0808">Transferase</keyword>
<dbReference type="Proteomes" id="UP000008136">
    <property type="component" value="Chromosome"/>
</dbReference>
<keyword evidence="2" id="KW-1277">Toxin-antitoxin system</keyword>
<evidence type="ECO:0000256" key="11">
    <source>
        <dbReference type="ARBA" id="ARBA00047518"/>
    </source>
</evidence>
<dbReference type="PANTHER" id="PTHR33571">
    <property type="entry name" value="SSL8005 PROTEIN"/>
    <property type="match status" value="1"/>
</dbReference>
<evidence type="ECO:0000256" key="2">
    <source>
        <dbReference type="ARBA" id="ARBA00022649"/>
    </source>
</evidence>
<evidence type="ECO:0000256" key="3">
    <source>
        <dbReference type="ARBA" id="ARBA00022679"/>
    </source>
</evidence>
<dbReference type="Gene3D" id="1.10.10.10">
    <property type="entry name" value="Winged helix-like DNA-binding domain superfamily/Winged helix DNA-binding domain"/>
    <property type="match status" value="1"/>
</dbReference>
<evidence type="ECO:0000313" key="14">
    <source>
        <dbReference type="EMBL" id="AEA46902.1"/>
    </source>
</evidence>
<evidence type="ECO:0000256" key="10">
    <source>
        <dbReference type="ARBA" id="ARBA00038276"/>
    </source>
</evidence>
<protein>
    <recommendedName>
        <fullName evidence="9">protein adenylyltransferase</fullName>
        <ecNumber evidence="9">2.7.7.108</ecNumber>
    </recommendedName>
</protein>
<evidence type="ECO:0000256" key="12">
    <source>
        <dbReference type="ARBA" id="ARBA00048696"/>
    </source>
</evidence>
<evidence type="ECO:0000256" key="6">
    <source>
        <dbReference type="ARBA" id="ARBA00022741"/>
    </source>
</evidence>
<evidence type="ECO:0000256" key="9">
    <source>
        <dbReference type="ARBA" id="ARBA00034531"/>
    </source>
</evidence>
<keyword evidence="8" id="KW-0460">Magnesium</keyword>
<dbReference type="EMBL" id="CP002588">
    <property type="protein sequence ID" value="AEA46902.1"/>
    <property type="molecule type" value="Genomic_DNA"/>
</dbReference>
<dbReference type="EC" id="2.7.7.108" evidence="9"/>
<dbReference type="Gene3D" id="3.30.460.10">
    <property type="entry name" value="Beta Polymerase, domain 2"/>
    <property type="match status" value="1"/>
</dbReference>
<dbReference type="GO" id="GO:0005524">
    <property type="term" value="F:ATP binding"/>
    <property type="evidence" value="ECO:0007669"/>
    <property type="project" value="UniProtKB-KW"/>
</dbReference>
<dbReference type="HOGENOM" id="CLU_095209_0_0_2"/>
<dbReference type="InterPro" id="IPR001845">
    <property type="entry name" value="HTH_ArsR_DNA-bd_dom"/>
</dbReference>
<dbReference type="InterPro" id="IPR036388">
    <property type="entry name" value="WH-like_DNA-bd_sf"/>
</dbReference>
<evidence type="ECO:0000256" key="5">
    <source>
        <dbReference type="ARBA" id="ARBA00022723"/>
    </source>
</evidence>
<name>F2KSD3_ARCVS</name>
<comment type="similarity">
    <text evidence="10">Belongs to the MntA antitoxin family.</text>
</comment>
<organism evidence="14 15">
    <name type="scientific">Archaeoglobus veneficus (strain DSM 11195 / SNP6)</name>
    <dbReference type="NCBI Taxonomy" id="693661"/>
    <lineage>
        <taxon>Archaea</taxon>
        <taxon>Methanobacteriati</taxon>
        <taxon>Methanobacteriota</taxon>
        <taxon>Archaeoglobi</taxon>
        <taxon>Archaeoglobales</taxon>
        <taxon>Archaeoglobaceae</taxon>
        <taxon>Archaeoglobus</taxon>
    </lineage>
</organism>
<dbReference type="GeneID" id="10393994"/>
<dbReference type="InterPro" id="IPR043519">
    <property type="entry name" value="NT_sf"/>
</dbReference>
<dbReference type="AlphaFoldDB" id="F2KSD3"/>
<dbReference type="eggNOG" id="arCOG01208">
    <property type="taxonomic scope" value="Archaea"/>
</dbReference>
<evidence type="ECO:0000259" key="13">
    <source>
        <dbReference type="PROSITE" id="PS50987"/>
    </source>
</evidence>
<evidence type="ECO:0000256" key="7">
    <source>
        <dbReference type="ARBA" id="ARBA00022840"/>
    </source>
</evidence>
<dbReference type="SUPFAM" id="SSF46785">
    <property type="entry name" value="Winged helix' DNA-binding domain"/>
    <property type="match status" value="1"/>
</dbReference>
<dbReference type="InterPro" id="IPR036390">
    <property type="entry name" value="WH_DNA-bd_sf"/>
</dbReference>
<dbReference type="RefSeq" id="WP_013683571.1">
    <property type="nucleotide sequence ID" value="NC_015320.1"/>
</dbReference>
<keyword evidence="4" id="KW-0548">Nucleotidyltransferase</keyword>
<dbReference type="CDD" id="cd00090">
    <property type="entry name" value="HTH_ARSR"/>
    <property type="match status" value="1"/>
</dbReference>
<comment type="catalytic activity">
    <reaction evidence="12">
        <text>L-tyrosyl-[protein] + ATP = O-(5'-adenylyl)-L-tyrosyl-[protein] + diphosphate</text>
        <dbReference type="Rhea" id="RHEA:54288"/>
        <dbReference type="Rhea" id="RHEA-COMP:10136"/>
        <dbReference type="Rhea" id="RHEA-COMP:13846"/>
        <dbReference type="ChEBI" id="CHEBI:30616"/>
        <dbReference type="ChEBI" id="CHEBI:33019"/>
        <dbReference type="ChEBI" id="CHEBI:46858"/>
        <dbReference type="ChEBI" id="CHEBI:83624"/>
        <dbReference type="EC" id="2.7.7.108"/>
    </reaction>
</comment>
<keyword evidence="6" id="KW-0547">Nucleotide-binding</keyword>
<keyword evidence="7" id="KW-0067">ATP-binding</keyword>
<dbReference type="InterPro" id="IPR052038">
    <property type="entry name" value="Type-VII_TA_antitoxin"/>
</dbReference>
<dbReference type="GO" id="GO:0070733">
    <property type="term" value="F:AMPylase activity"/>
    <property type="evidence" value="ECO:0007669"/>
    <property type="project" value="UniProtKB-EC"/>
</dbReference>
<dbReference type="KEGG" id="ave:Arcve_0888"/>
<keyword evidence="5" id="KW-0479">Metal-binding</keyword>
<dbReference type="SUPFAM" id="SSF81301">
    <property type="entry name" value="Nucleotidyltransferase"/>
    <property type="match status" value="1"/>
</dbReference>
<dbReference type="GO" id="GO:0003700">
    <property type="term" value="F:DNA-binding transcription factor activity"/>
    <property type="evidence" value="ECO:0007669"/>
    <property type="project" value="InterPro"/>
</dbReference>
<sequence length="179" mass="21089">MNIWKLFSTRERFDTLRHALEKEKVSVEELARELNLSKGFVSQFLRILEDEGLLRRDDRKYTVKDTAITRTLKTFINTVTLHEILMKYKKDWMVSLGVYGSFASGKNKEDSDVDVWVKVSKHPGEKEIAKVERELSDELGKRVHMLVLTPERLERLKKDDFIFYCELRHSVVIWGEGIE</sequence>
<evidence type="ECO:0000256" key="1">
    <source>
        <dbReference type="ARBA" id="ARBA00001946"/>
    </source>
</evidence>
<dbReference type="OrthoDB" id="61846at2157"/>
<dbReference type="GO" id="GO:0046872">
    <property type="term" value="F:metal ion binding"/>
    <property type="evidence" value="ECO:0007669"/>
    <property type="project" value="UniProtKB-KW"/>
</dbReference>
<proteinExistence type="inferred from homology"/>